<dbReference type="GO" id="GO:0006508">
    <property type="term" value="P:proteolysis"/>
    <property type="evidence" value="ECO:0007669"/>
    <property type="project" value="InterPro"/>
</dbReference>
<dbReference type="Gene3D" id="3.90.70.10">
    <property type="entry name" value="Cysteine proteinases"/>
    <property type="match status" value="1"/>
</dbReference>
<dbReference type="Pfam" id="PF00112">
    <property type="entry name" value="Peptidase_C1"/>
    <property type="match status" value="1"/>
</dbReference>
<dbReference type="AlphaFoldDB" id="A0A914Y076"/>
<reference evidence="4" key="1">
    <citation type="submission" date="2022-11" db="UniProtKB">
        <authorList>
            <consortium name="WormBaseParasite"/>
        </authorList>
    </citation>
    <scope>IDENTIFICATION</scope>
</reference>
<evidence type="ECO:0000313" key="4">
    <source>
        <dbReference type="WBParaSite" id="PSU_v2.g12619.t1"/>
    </source>
</evidence>
<comment type="similarity">
    <text evidence="1">Belongs to the peptidase C1 family.</text>
</comment>
<feature type="domain" description="Peptidase C1A papain C-terminal" evidence="2">
    <location>
        <begin position="29"/>
        <end position="217"/>
    </location>
</feature>
<sequence length="217" mass="24279">MSKEMAKVYDNKAMVPPVCNDFIKCANVPVSQVDWTITSMKIKDQGNHNICYAVAFIDAMEISAYYDCEKIVRLSIEQLLDCSTAQGNRGLDGGCFSCSIAYGYEKSISNISYYPEDRDTRKCRRELIEPIYRVKDVLTINGKEKLLQCLSVAPVSAAIYVTQEFKDYLGGILSYGCPKGAKLNHYVNIIGFKIIGGKRVYLIRNTWGEAWGLGGYA</sequence>
<name>A0A914Y076_9BILA</name>
<accession>A0A914Y076</accession>
<evidence type="ECO:0000313" key="3">
    <source>
        <dbReference type="Proteomes" id="UP000887577"/>
    </source>
</evidence>
<evidence type="ECO:0000256" key="1">
    <source>
        <dbReference type="ARBA" id="ARBA00008455"/>
    </source>
</evidence>
<evidence type="ECO:0000259" key="2">
    <source>
        <dbReference type="SMART" id="SM00645"/>
    </source>
</evidence>
<proteinExistence type="inferred from homology"/>
<dbReference type="PANTHER" id="PTHR12411">
    <property type="entry name" value="CYSTEINE PROTEASE FAMILY C1-RELATED"/>
    <property type="match status" value="1"/>
</dbReference>
<dbReference type="InterPro" id="IPR000668">
    <property type="entry name" value="Peptidase_C1A_C"/>
</dbReference>
<organism evidence="3 4">
    <name type="scientific">Panagrolaimus superbus</name>
    <dbReference type="NCBI Taxonomy" id="310955"/>
    <lineage>
        <taxon>Eukaryota</taxon>
        <taxon>Metazoa</taxon>
        <taxon>Ecdysozoa</taxon>
        <taxon>Nematoda</taxon>
        <taxon>Chromadorea</taxon>
        <taxon>Rhabditida</taxon>
        <taxon>Tylenchina</taxon>
        <taxon>Panagrolaimomorpha</taxon>
        <taxon>Panagrolaimoidea</taxon>
        <taxon>Panagrolaimidae</taxon>
        <taxon>Panagrolaimus</taxon>
    </lineage>
</organism>
<dbReference type="GO" id="GO:0008234">
    <property type="term" value="F:cysteine-type peptidase activity"/>
    <property type="evidence" value="ECO:0007669"/>
    <property type="project" value="InterPro"/>
</dbReference>
<dbReference type="SUPFAM" id="SSF54001">
    <property type="entry name" value="Cysteine proteinases"/>
    <property type="match status" value="1"/>
</dbReference>
<dbReference type="Proteomes" id="UP000887577">
    <property type="component" value="Unplaced"/>
</dbReference>
<dbReference type="InterPro" id="IPR038765">
    <property type="entry name" value="Papain-like_cys_pep_sf"/>
</dbReference>
<keyword evidence="3" id="KW-1185">Reference proteome</keyword>
<dbReference type="SMART" id="SM00645">
    <property type="entry name" value="Pept_C1"/>
    <property type="match status" value="1"/>
</dbReference>
<protein>
    <submittedName>
        <fullName evidence="4">Peptidase C1A papain C-terminal domain-containing protein</fullName>
    </submittedName>
</protein>
<dbReference type="InterPro" id="IPR013128">
    <property type="entry name" value="Peptidase_C1A"/>
</dbReference>
<dbReference type="WBParaSite" id="PSU_v2.g12619.t1">
    <property type="protein sequence ID" value="PSU_v2.g12619.t1"/>
    <property type="gene ID" value="PSU_v2.g12619"/>
</dbReference>